<feature type="region of interest" description="Disordered" evidence="4">
    <location>
        <begin position="305"/>
        <end position="329"/>
    </location>
</feature>
<dbReference type="SMART" id="SM00534">
    <property type="entry name" value="MUTSac"/>
    <property type="match status" value="1"/>
</dbReference>
<dbReference type="PANTHER" id="PTHR11361:SF125">
    <property type="entry name" value="DNA-BINDING PROTEIN MUTS2"/>
    <property type="match status" value="1"/>
</dbReference>
<name>M0FQB5_9EURY</name>
<dbReference type="GO" id="GO:0005524">
    <property type="term" value="F:ATP binding"/>
    <property type="evidence" value="ECO:0007669"/>
    <property type="project" value="UniProtKB-KW"/>
</dbReference>
<dbReference type="GO" id="GO:0006298">
    <property type="term" value="P:mismatch repair"/>
    <property type="evidence" value="ECO:0007669"/>
    <property type="project" value="InterPro"/>
</dbReference>
<proteinExistence type="predicted"/>
<evidence type="ECO:0000256" key="2">
    <source>
        <dbReference type="ARBA" id="ARBA00022840"/>
    </source>
</evidence>
<evidence type="ECO:0000256" key="1">
    <source>
        <dbReference type="ARBA" id="ARBA00022741"/>
    </source>
</evidence>
<evidence type="ECO:0000313" key="7">
    <source>
        <dbReference type="Proteomes" id="UP000011689"/>
    </source>
</evidence>
<keyword evidence="3" id="KW-0238">DNA-binding</keyword>
<dbReference type="GO" id="GO:0140664">
    <property type="term" value="F:ATP-dependent DNA damage sensor activity"/>
    <property type="evidence" value="ECO:0007669"/>
    <property type="project" value="InterPro"/>
</dbReference>
<keyword evidence="2" id="KW-0067">ATP-binding</keyword>
<dbReference type="OrthoDB" id="25832at2157"/>
<gene>
    <name evidence="6" type="ORF">C467_00527</name>
</gene>
<dbReference type="GO" id="GO:0030983">
    <property type="term" value="F:mismatched DNA binding"/>
    <property type="evidence" value="ECO:0007669"/>
    <property type="project" value="InterPro"/>
</dbReference>
<evidence type="ECO:0000259" key="5">
    <source>
        <dbReference type="SMART" id="SM00534"/>
    </source>
</evidence>
<dbReference type="AlphaFoldDB" id="M0FQB5"/>
<dbReference type="PATRIC" id="fig|1227481.4.peg.85"/>
<dbReference type="GeneID" id="72714465"/>
<accession>M0FQB5</accession>
<dbReference type="InterPro" id="IPR045076">
    <property type="entry name" value="MutS"/>
</dbReference>
<evidence type="ECO:0000256" key="3">
    <source>
        <dbReference type="ARBA" id="ARBA00023125"/>
    </source>
</evidence>
<sequence>MRLQDYWGIGPKTSERLTEALGTERAVAAIESADVRALVDAGLHRGRATRILRRANGEAGMDVLATGDARSVYDDLLALAADAALTAHAADRIRVMTPLLDRDAVEDRLDRVVAARDAWSGLDEADREAVEGAFAAYDEADGSDLAAVETAVALREAGLTGDPFADVGALDGDRLRDAADALADVRGSIDPAGGLDGDEIEIAAGADAELDRLRDQLAAARDLADSAFDVLESVRDGSLRDFEALEAATIDHVANETGVEPATVRAAAPDEALDAADFVSATLRDLVVELEAAVDEREAAVAADVRERLGDETGTDAAGEGDEASGGDTTVARAAAAVSEAAFLLSLGRFAAENGHVRPTLVDDGIAVRGARNPFLAGEVQPVSYGVGSHSLADASGVASADAPPTGDRVSVLTGANSGGKTTLLETLCAVALLASMGLPVPADAAEVGTFDRIVFHRRHASFNAGVLESTLKSVVPPLVAEGRTLMLVDEFEAITEPGRAADLLNGLVTLTVDRGALGVYVTHLAEDLSPLPDAARIDGIFAEGLTNDLDLRVDYQPRFETVGKSTPEFIVSRLVANAGDRGVRAGFEHLAGAVGEEAVQRTLSDAEWAANDD</sequence>
<evidence type="ECO:0000313" key="6">
    <source>
        <dbReference type="EMBL" id="ELZ62145.1"/>
    </source>
</evidence>
<dbReference type="InterPro" id="IPR000432">
    <property type="entry name" value="DNA_mismatch_repair_MutS_C"/>
</dbReference>
<feature type="domain" description="DNA mismatch repair proteins mutS family" evidence="5">
    <location>
        <begin position="408"/>
        <end position="592"/>
    </location>
</feature>
<dbReference type="Gene3D" id="3.40.50.300">
    <property type="entry name" value="P-loop containing nucleotide triphosphate hydrolases"/>
    <property type="match status" value="1"/>
</dbReference>
<comment type="caution">
    <text evidence="6">The sequence shown here is derived from an EMBL/GenBank/DDBJ whole genome shotgun (WGS) entry which is preliminary data.</text>
</comment>
<dbReference type="EMBL" id="AOJO01000004">
    <property type="protein sequence ID" value="ELZ62145.1"/>
    <property type="molecule type" value="Genomic_DNA"/>
</dbReference>
<dbReference type="PANTHER" id="PTHR11361">
    <property type="entry name" value="DNA MISMATCH REPAIR PROTEIN MUTS FAMILY MEMBER"/>
    <property type="match status" value="1"/>
</dbReference>
<dbReference type="Pfam" id="PF00488">
    <property type="entry name" value="MutS_V"/>
    <property type="match status" value="1"/>
</dbReference>
<reference evidence="6 7" key="1">
    <citation type="journal article" date="2014" name="PLoS Genet.">
        <title>Phylogenetically driven sequencing of extremely halophilic archaea reveals strategies for static and dynamic osmo-response.</title>
        <authorList>
            <person name="Becker E.A."/>
            <person name="Seitzer P.M."/>
            <person name="Tritt A."/>
            <person name="Larsen D."/>
            <person name="Krusor M."/>
            <person name="Yao A.I."/>
            <person name="Wu D."/>
            <person name="Madern D."/>
            <person name="Eisen J.A."/>
            <person name="Darling A.E."/>
            <person name="Facciotti M.T."/>
        </authorList>
    </citation>
    <scope>NUCLEOTIDE SEQUENCE [LARGE SCALE GENOMIC DNA]</scope>
    <source>
        <strain evidence="6 7">ATCC 700873</strain>
    </source>
</reference>
<keyword evidence="1" id="KW-0547">Nucleotide-binding</keyword>
<keyword evidence="7" id="KW-1185">Reference proteome</keyword>
<dbReference type="RefSeq" id="WP_008580718.1">
    <property type="nucleotide sequence ID" value="NZ_AOJO01000004.1"/>
</dbReference>
<protein>
    <submittedName>
        <fullName evidence="6">DNA mismatch repair protein MutS</fullName>
    </submittedName>
</protein>
<dbReference type="Proteomes" id="UP000011689">
    <property type="component" value="Unassembled WGS sequence"/>
</dbReference>
<dbReference type="InterPro" id="IPR027417">
    <property type="entry name" value="P-loop_NTPase"/>
</dbReference>
<evidence type="ECO:0000256" key="4">
    <source>
        <dbReference type="SAM" id="MobiDB-lite"/>
    </source>
</evidence>
<organism evidence="6 7">
    <name type="scientific">Halorubrum hochstenium ATCC 700873</name>
    <dbReference type="NCBI Taxonomy" id="1227481"/>
    <lineage>
        <taxon>Archaea</taxon>
        <taxon>Methanobacteriati</taxon>
        <taxon>Methanobacteriota</taxon>
        <taxon>Stenosarchaea group</taxon>
        <taxon>Halobacteria</taxon>
        <taxon>Halobacteriales</taxon>
        <taxon>Haloferacaceae</taxon>
        <taxon>Halorubrum</taxon>
    </lineage>
</organism>
<dbReference type="STRING" id="1227481.C467_00527"/>
<dbReference type="SUPFAM" id="SSF52540">
    <property type="entry name" value="P-loop containing nucleoside triphosphate hydrolases"/>
    <property type="match status" value="1"/>
</dbReference>